<dbReference type="InterPro" id="IPR000835">
    <property type="entry name" value="HTH_MarR-typ"/>
</dbReference>
<dbReference type="SMART" id="SM00347">
    <property type="entry name" value="HTH_MARR"/>
    <property type="match status" value="1"/>
</dbReference>
<keyword evidence="1" id="KW-0805">Transcription regulation</keyword>
<sequence length="149" mass="17711">MKLPNYDNEHLIFGLFFMLSNKLQVLGDSFYEEITVKQWFVLVVIDTFKEEYPSISDVAEMVGSSHQNVKQIVNKLTDKGYLQIVRDENDKRRSLIKMTDKCEKLQKDYKEKENEFMTNLFKGTKEEDLKKVVEVFLRLIDNIEEMKNE</sequence>
<dbReference type="Proteomes" id="UP000261212">
    <property type="component" value="Unassembled WGS sequence"/>
</dbReference>
<dbReference type="PANTHER" id="PTHR42756:SF1">
    <property type="entry name" value="TRANSCRIPTIONAL REPRESSOR OF EMRAB OPERON"/>
    <property type="match status" value="1"/>
</dbReference>
<reference evidence="5 6" key="1">
    <citation type="submission" date="2018-08" db="EMBL/GenBank/DDBJ databases">
        <title>A genome reference for cultivated species of the human gut microbiota.</title>
        <authorList>
            <person name="Zou Y."/>
            <person name="Xue W."/>
            <person name="Luo G."/>
        </authorList>
    </citation>
    <scope>NUCLEOTIDE SEQUENCE [LARGE SCALE GENOMIC DNA]</scope>
    <source>
        <strain evidence="5 6">AM25-6</strain>
    </source>
</reference>
<dbReference type="AlphaFoldDB" id="A0A3E3DZ33"/>
<evidence type="ECO:0000256" key="2">
    <source>
        <dbReference type="ARBA" id="ARBA00023125"/>
    </source>
</evidence>
<dbReference type="EMBL" id="QUSM01000003">
    <property type="protein sequence ID" value="RGD74540.1"/>
    <property type="molecule type" value="Genomic_DNA"/>
</dbReference>
<dbReference type="PANTHER" id="PTHR42756">
    <property type="entry name" value="TRANSCRIPTIONAL REGULATOR, MARR"/>
    <property type="match status" value="1"/>
</dbReference>
<name>A0A3E3DZ33_9FIRM</name>
<keyword evidence="3" id="KW-0804">Transcription</keyword>
<feature type="domain" description="HTH marR-type" evidence="4">
    <location>
        <begin position="9"/>
        <end position="141"/>
    </location>
</feature>
<dbReference type="RefSeq" id="WP_117532237.1">
    <property type="nucleotide sequence ID" value="NZ_QUSM01000003.1"/>
</dbReference>
<keyword evidence="2" id="KW-0238">DNA-binding</keyword>
<protein>
    <submittedName>
        <fullName evidence="5">MarR family transcriptional regulator</fullName>
    </submittedName>
</protein>
<evidence type="ECO:0000256" key="1">
    <source>
        <dbReference type="ARBA" id="ARBA00023015"/>
    </source>
</evidence>
<gene>
    <name evidence="5" type="ORF">DW687_07225</name>
</gene>
<dbReference type="Pfam" id="PF12802">
    <property type="entry name" value="MarR_2"/>
    <property type="match status" value="1"/>
</dbReference>
<dbReference type="PROSITE" id="PS50995">
    <property type="entry name" value="HTH_MARR_2"/>
    <property type="match status" value="1"/>
</dbReference>
<dbReference type="InterPro" id="IPR036388">
    <property type="entry name" value="WH-like_DNA-bd_sf"/>
</dbReference>
<evidence type="ECO:0000256" key="3">
    <source>
        <dbReference type="ARBA" id="ARBA00023163"/>
    </source>
</evidence>
<organism evidence="5 6">
    <name type="scientific">Anaerofustis stercorihominis</name>
    <dbReference type="NCBI Taxonomy" id="214853"/>
    <lineage>
        <taxon>Bacteria</taxon>
        <taxon>Bacillati</taxon>
        <taxon>Bacillota</taxon>
        <taxon>Clostridia</taxon>
        <taxon>Eubacteriales</taxon>
        <taxon>Eubacteriaceae</taxon>
        <taxon>Anaerofustis</taxon>
    </lineage>
</organism>
<evidence type="ECO:0000259" key="4">
    <source>
        <dbReference type="PROSITE" id="PS50995"/>
    </source>
</evidence>
<dbReference type="InterPro" id="IPR036390">
    <property type="entry name" value="WH_DNA-bd_sf"/>
</dbReference>
<evidence type="ECO:0000313" key="6">
    <source>
        <dbReference type="Proteomes" id="UP000261212"/>
    </source>
</evidence>
<accession>A0A3E3DZ33</accession>
<dbReference type="GO" id="GO:0003700">
    <property type="term" value="F:DNA-binding transcription factor activity"/>
    <property type="evidence" value="ECO:0007669"/>
    <property type="project" value="InterPro"/>
</dbReference>
<dbReference type="Gene3D" id="1.10.10.10">
    <property type="entry name" value="Winged helix-like DNA-binding domain superfamily/Winged helix DNA-binding domain"/>
    <property type="match status" value="1"/>
</dbReference>
<evidence type="ECO:0000313" key="5">
    <source>
        <dbReference type="EMBL" id="RGD74540.1"/>
    </source>
</evidence>
<comment type="caution">
    <text evidence="5">The sequence shown here is derived from an EMBL/GenBank/DDBJ whole genome shotgun (WGS) entry which is preliminary data.</text>
</comment>
<proteinExistence type="predicted"/>
<dbReference type="SUPFAM" id="SSF46785">
    <property type="entry name" value="Winged helix' DNA-binding domain"/>
    <property type="match status" value="1"/>
</dbReference>
<dbReference type="GO" id="GO:0003677">
    <property type="term" value="F:DNA binding"/>
    <property type="evidence" value="ECO:0007669"/>
    <property type="project" value="UniProtKB-KW"/>
</dbReference>